<geneLocation type="plasmid" evidence="2">
    <name>II</name>
</geneLocation>
<accession>A0A375IR47</accession>
<reference evidence="2 3" key="1">
    <citation type="submission" date="2018-01" db="EMBL/GenBank/DDBJ databases">
        <authorList>
            <person name="Gaut B.S."/>
            <person name="Morton B.R."/>
            <person name="Clegg M.T."/>
            <person name="Duvall M.R."/>
        </authorList>
    </citation>
    <scope>NUCLEOTIDE SEQUENCE [LARGE SCALE GENOMIC DNA]</scope>
    <source>
        <strain evidence="2">Cupriavidus taiwanensis LMG 19425</strain>
        <plasmid evidence="3">Plasmid ii</plasmid>
    </source>
</reference>
<keyword evidence="2" id="KW-0614">Plasmid</keyword>
<dbReference type="AlphaFoldDB" id="A0A375IR47"/>
<evidence type="ECO:0000313" key="3">
    <source>
        <dbReference type="Proteomes" id="UP000255505"/>
    </source>
</evidence>
<dbReference type="Pfam" id="PF15978">
    <property type="entry name" value="TnsD"/>
    <property type="match status" value="1"/>
</dbReference>
<evidence type="ECO:0000259" key="1">
    <source>
        <dbReference type="Pfam" id="PF15978"/>
    </source>
</evidence>
<sequence length="500" mass="55849">MLEAAVAPLVVWDMAESAASLSIRAMGHPPLQRKGGRLCAPDLANGTVSWPVDILAALGNGFYGTSDEILDTQSLFNYCAIAMRPEGRVALRKRARTGVGSAKEASWAPWQLATVGQTLACPICRREAWRMIGMPAECWPHRAPLVLGCWRHGVLLVAQEGFADLTVQAKRSCRASQDILTFAQNTVRLCGLARNFSDTADHFRKLLAEADFLRDDGRFYAARFRAAYATYGSNHAHEPALRKAIQAPQAGRAVLDWVRSAGEESVHPVYLVLALGMLDEVVASPAASFAPRKCGVQVTRRRAWSARTVQSLRVLDGRSHYGRSDIPYLAAHGCEPAEIASLCRLSRDIVWRTVRVNKLRPLIQKARHERLRHSARQAWQRARVQHPNRSSNVLRSLEPRAFRWLWKHDRIWLQSQRAEFTPVTGWRRQVLPTAGSRQRILAKLRQAAASQQARGGRCTRASLTRALSITPYILKQWAQASAEVAELLDHLTQSARVPRR</sequence>
<organism evidence="2 3">
    <name type="scientific">Cupriavidus taiwanensis</name>
    <dbReference type="NCBI Taxonomy" id="164546"/>
    <lineage>
        <taxon>Bacteria</taxon>
        <taxon>Pseudomonadati</taxon>
        <taxon>Pseudomonadota</taxon>
        <taxon>Betaproteobacteria</taxon>
        <taxon>Burkholderiales</taxon>
        <taxon>Burkholderiaceae</taxon>
        <taxon>Cupriavidus</taxon>
    </lineage>
</organism>
<feature type="domain" description="Transposon Tn7 transposition protein TnsD C-terminal" evidence="1">
    <location>
        <begin position="293"/>
        <end position="417"/>
    </location>
</feature>
<proteinExistence type="predicted"/>
<dbReference type="Proteomes" id="UP000255505">
    <property type="component" value="Plasmid II"/>
</dbReference>
<gene>
    <name evidence="2" type="ORF">CT19425_MP70092</name>
</gene>
<name>A0A375IR47_9BURK</name>
<dbReference type="InterPro" id="IPR032750">
    <property type="entry name" value="TnsD_C"/>
</dbReference>
<dbReference type="EMBL" id="LT991977">
    <property type="protein sequence ID" value="SPK75932.1"/>
    <property type="molecule type" value="Genomic_DNA"/>
</dbReference>
<protein>
    <recommendedName>
        <fullName evidence="1">Transposon Tn7 transposition protein TnsD C-terminal domain-containing protein</fullName>
    </recommendedName>
</protein>
<evidence type="ECO:0000313" key="2">
    <source>
        <dbReference type="EMBL" id="SPK75932.1"/>
    </source>
</evidence>